<sequence>MGLQTSAVVGRRRARGRPRPHRLGWPQPHDPPAYARGPRAPLRTGFEPVPADRDRGGAGWGRGSAPTGPHDARGGAAHPCAGRGRAARPRRPGGAPGDRGREPDVRARPRLRPGRGRATHHADVAARHHRGRGALRGRPRAALPPAHAVRARAADASRGTCTVPR</sequence>
<feature type="compositionally biased region" description="Basic residues" evidence="1">
    <location>
        <begin position="127"/>
        <end position="139"/>
    </location>
</feature>
<dbReference type="Proteomes" id="UP000265742">
    <property type="component" value="Unassembled WGS sequence"/>
</dbReference>
<protein>
    <submittedName>
        <fullName evidence="2">Uncharacterized protein</fullName>
    </submittedName>
</protein>
<feature type="compositionally biased region" description="Low complexity" evidence="1">
    <location>
        <begin position="74"/>
        <end position="84"/>
    </location>
</feature>
<keyword evidence="3" id="KW-1185">Reference proteome</keyword>
<proteinExistence type="predicted"/>
<evidence type="ECO:0000256" key="1">
    <source>
        <dbReference type="SAM" id="MobiDB-lite"/>
    </source>
</evidence>
<feature type="compositionally biased region" description="Basic residues" evidence="1">
    <location>
        <begin position="108"/>
        <end position="119"/>
    </location>
</feature>
<dbReference type="AlphaFoldDB" id="A0A3A1U9H2"/>
<dbReference type="EMBL" id="QXTG01000001">
    <property type="protein sequence ID" value="RIX30006.1"/>
    <property type="molecule type" value="Genomic_DNA"/>
</dbReference>
<feature type="region of interest" description="Disordered" evidence="1">
    <location>
        <begin position="1"/>
        <end position="165"/>
    </location>
</feature>
<accession>A0A3A1U9H2</accession>
<reference evidence="3" key="1">
    <citation type="submission" date="2018-09" db="EMBL/GenBank/DDBJ databases">
        <authorList>
            <person name="Kim I."/>
        </authorList>
    </citation>
    <scope>NUCLEOTIDE SEQUENCE [LARGE SCALE GENOMIC DNA]</scope>
    <source>
        <strain evidence="3">DD4a</strain>
    </source>
</reference>
<evidence type="ECO:0000313" key="3">
    <source>
        <dbReference type="Proteomes" id="UP000265742"/>
    </source>
</evidence>
<gene>
    <name evidence="2" type="ORF">D1781_00580</name>
</gene>
<organism evidence="2 3">
    <name type="scientific">Amnibacterium setariae</name>
    <dbReference type="NCBI Taxonomy" id="2306585"/>
    <lineage>
        <taxon>Bacteria</taxon>
        <taxon>Bacillati</taxon>
        <taxon>Actinomycetota</taxon>
        <taxon>Actinomycetes</taxon>
        <taxon>Micrococcales</taxon>
        <taxon>Microbacteriaceae</taxon>
        <taxon>Amnibacterium</taxon>
    </lineage>
</organism>
<comment type="caution">
    <text evidence="2">The sequence shown here is derived from an EMBL/GenBank/DDBJ whole genome shotgun (WGS) entry which is preliminary data.</text>
</comment>
<evidence type="ECO:0000313" key="2">
    <source>
        <dbReference type="EMBL" id="RIX30006.1"/>
    </source>
</evidence>
<feature type="compositionally biased region" description="Basic and acidic residues" evidence="1">
    <location>
        <begin position="98"/>
        <end position="107"/>
    </location>
</feature>
<feature type="compositionally biased region" description="Basic residues" evidence="1">
    <location>
        <begin position="10"/>
        <end position="22"/>
    </location>
</feature>
<name>A0A3A1U9H2_9MICO</name>